<dbReference type="Pfam" id="PF14226">
    <property type="entry name" value="DIOX_N"/>
    <property type="match status" value="1"/>
</dbReference>
<gene>
    <name evidence="5" type="ORF">CJ030_MR6G025432</name>
</gene>
<organism evidence="5 6">
    <name type="scientific">Morella rubra</name>
    <name type="common">Chinese bayberry</name>
    <dbReference type="NCBI Taxonomy" id="262757"/>
    <lineage>
        <taxon>Eukaryota</taxon>
        <taxon>Viridiplantae</taxon>
        <taxon>Streptophyta</taxon>
        <taxon>Embryophyta</taxon>
        <taxon>Tracheophyta</taxon>
        <taxon>Spermatophyta</taxon>
        <taxon>Magnoliopsida</taxon>
        <taxon>eudicotyledons</taxon>
        <taxon>Gunneridae</taxon>
        <taxon>Pentapetalae</taxon>
        <taxon>rosids</taxon>
        <taxon>fabids</taxon>
        <taxon>Fagales</taxon>
        <taxon>Myricaceae</taxon>
        <taxon>Morella</taxon>
    </lineage>
</organism>
<feature type="region of interest" description="Disordered" evidence="3">
    <location>
        <begin position="495"/>
        <end position="515"/>
    </location>
</feature>
<dbReference type="InterPro" id="IPR046447">
    <property type="entry name" value="DENR_C"/>
</dbReference>
<feature type="domain" description="SUI1" evidence="4">
    <location>
        <begin position="23"/>
        <end position="68"/>
    </location>
</feature>
<reference evidence="5 6" key="1">
    <citation type="journal article" date="2019" name="Plant Biotechnol. J.">
        <title>The red bayberry genome and genetic basis of sex determination.</title>
        <authorList>
            <person name="Jia H.M."/>
            <person name="Jia H.J."/>
            <person name="Cai Q.L."/>
            <person name="Wang Y."/>
            <person name="Zhao H.B."/>
            <person name="Yang W.F."/>
            <person name="Wang G.Y."/>
            <person name="Li Y.H."/>
            <person name="Zhan D.L."/>
            <person name="Shen Y.T."/>
            <person name="Niu Q.F."/>
            <person name="Chang L."/>
            <person name="Qiu J."/>
            <person name="Zhao L."/>
            <person name="Xie H.B."/>
            <person name="Fu W.Y."/>
            <person name="Jin J."/>
            <person name="Li X.W."/>
            <person name="Jiao Y."/>
            <person name="Zhou C.C."/>
            <person name="Tu T."/>
            <person name="Chai C.Y."/>
            <person name="Gao J.L."/>
            <person name="Fan L.J."/>
            <person name="van de Weg E."/>
            <person name="Wang J.Y."/>
            <person name="Gao Z.S."/>
        </authorList>
    </citation>
    <scope>NUCLEOTIDE SEQUENCE [LARGE SCALE GENOMIC DNA]</scope>
    <source>
        <tissue evidence="5">Leaves</tissue>
    </source>
</reference>
<dbReference type="InterPro" id="IPR001950">
    <property type="entry name" value="SUI1"/>
</dbReference>
<evidence type="ECO:0000256" key="2">
    <source>
        <dbReference type="ARBA" id="ARBA00009941"/>
    </source>
</evidence>
<dbReference type="Gene3D" id="3.40.50.1460">
    <property type="match status" value="1"/>
</dbReference>
<dbReference type="GO" id="GO:0003743">
    <property type="term" value="F:translation initiation factor activity"/>
    <property type="evidence" value="ECO:0007669"/>
    <property type="project" value="InterPro"/>
</dbReference>
<dbReference type="OrthoDB" id="277199at2759"/>
<dbReference type="AlphaFoldDB" id="A0A6A1VC46"/>
<dbReference type="GO" id="GO:0006624">
    <property type="term" value="P:vacuolar protein processing"/>
    <property type="evidence" value="ECO:0007669"/>
    <property type="project" value="TreeGrafter"/>
</dbReference>
<evidence type="ECO:0000313" key="6">
    <source>
        <dbReference type="Proteomes" id="UP000516437"/>
    </source>
</evidence>
<dbReference type="PROSITE" id="PS50296">
    <property type="entry name" value="SUI1"/>
    <property type="match status" value="1"/>
</dbReference>
<name>A0A6A1VC46_9ROSI</name>
<keyword evidence="6" id="KW-1185">Reference proteome</keyword>
<evidence type="ECO:0000256" key="3">
    <source>
        <dbReference type="SAM" id="MobiDB-lite"/>
    </source>
</evidence>
<dbReference type="PANTHER" id="PTHR12000:SF50">
    <property type="entry name" value="VACUOLAR-PROCESSING ENZYME GAMMA-ISOZYME"/>
    <property type="match status" value="1"/>
</dbReference>
<dbReference type="Pfam" id="PF01253">
    <property type="entry name" value="SUI1"/>
    <property type="match status" value="1"/>
</dbReference>
<sequence length="538" mass="60984">MYATAITRNCDPDGPVMRMFSLLSDASKKLGKKFAIGASVVKGPTEKEQVNVQGDISYDIVEFITETWPDVPKNAIFFIEDGRKKYGGVFSDHNKNQENKGGRDTNHWELLVKACEEFGFFKVVNHGVSKEVITRMVKKEIWWPLPPVSEQYEPVKTRTASDNSAYSSHVMQYGDIGLSKNSLFKYIGTNPANENYTFVDENSLRSSRKVTNYRDDDFVHFWDKFRKAPEGSPEKVEAQKQFMAARRDLAGEDTTKSKEPTFIRCKRHRCPFIALFNPRVRVVRPSSPLGLSRAPAPGPCQAYIVSRQGYQPLSFQWRLALSHCDRYRHPIIGPPLGMGFIRSCEGSRLSSSHVRDTVTFLLPEAKKIPHLVRKKAPPEVEGDCVKEDSVVLKCGTIFGDFVETLATNWGHFNLEIMCGGCHAVYNFVLSDAHFAWSMFSTFTERFEEALDLSDFSGTNVKESDLYDDAESPDGRGVESDDYVANVDWLGTFSRTEEDNEADVPSEYEDDNDMRTDKGFNCDEAYEARIFQSSMKILM</sequence>
<comment type="caution">
    <text evidence="5">The sequence shown here is derived from an EMBL/GenBank/DDBJ whole genome shotgun (WGS) entry which is preliminary data.</text>
</comment>
<comment type="similarity">
    <text evidence="1">Belongs to the DENR family.</text>
</comment>
<dbReference type="Proteomes" id="UP000516437">
    <property type="component" value="Chromosome 6"/>
</dbReference>
<dbReference type="GO" id="GO:0051603">
    <property type="term" value="P:proteolysis involved in protein catabolic process"/>
    <property type="evidence" value="ECO:0007669"/>
    <property type="project" value="TreeGrafter"/>
</dbReference>
<dbReference type="InterPro" id="IPR026992">
    <property type="entry name" value="DIOX_N"/>
</dbReference>
<dbReference type="PANTHER" id="PTHR12000">
    <property type="entry name" value="HEMOGLOBINASE FAMILY MEMBER"/>
    <property type="match status" value="1"/>
</dbReference>
<dbReference type="InterPro" id="IPR036877">
    <property type="entry name" value="SUI1_dom_sf"/>
</dbReference>
<dbReference type="SUPFAM" id="SSF55159">
    <property type="entry name" value="eIF1-like"/>
    <property type="match status" value="1"/>
</dbReference>
<feature type="compositionally biased region" description="Acidic residues" evidence="3">
    <location>
        <begin position="497"/>
        <end position="511"/>
    </location>
</feature>
<dbReference type="InterPro" id="IPR001096">
    <property type="entry name" value="Peptidase_C13"/>
</dbReference>
<dbReference type="SUPFAM" id="SSF51197">
    <property type="entry name" value="Clavaminate synthase-like"/>
    <property type="match status" value="1"/>
</dbReference>
<protein>
    <submittedName>
        <fullName evidence="5">Vacuolar-processing enzyme</fullName>
    </submittedName>
</protein>
<dbReference type="CDD" id="cd11607">
    <property type="entry name" value="DENR_C"/>
    <property type="match status" value="1"/>
</dbReference>
<evidence type="ECO:0000259" key="4">
    <source>
        <dbReference type="PROSITE" id="PS50296"/>
    </source>
</evidence>
<dbReference type="Gene3D" id="3.30.780.10">
    <property type="entry name" value="SUI1-like domain"/>
    <property type="match status" value="1"/>
</dbReference>
<evidence type="ECO:0000313" key="5">
    <source>
        <dbReference type="EMBL" id="KAB1210409.1"/>
    </source>
</evidence>
<comment type="similarity">
    <text evidence="2">Belongs to the peptidase C13 family.</text>
</comment>
<dbReference type="EMBL" id="RXIC02000024">
    <property type="protein sequence ID" value="KAB1210409.1"/>
    <property type="molecule type" value="Genomic_DNA"/>
</dbReference>
<proteinExistence type="inferred from homology"/>
<dbReference type="GO" id="GO:0004197">
    <property type="term" value="F:cysteine-type endopeptidase activity"/>
    <property type="evidence" value="ECO:0007669"/>
    <property type="project" value="TreeGrafter"/>
</dbReference>
<dbReference type="GO" id="GO:0005773">
    <property type="term" value="C:vacuole"/>
    <property type="evidence" value="ECO:0007669"/>
    <property type="project" value="GOC"/>
</dbReference>
<accession>A0A6A1VC46</accession>
<evidence type="ECO:0000256" key="1">
    <source>
        <dbReference type="ARBA" id="ARBA00007514"/>
    </source>
</evidence>